<name>A0A914RBR8_PAREQ</name>
<reference evidence="2" key="1">
    <citation type="submission" date="2022-11" db="UniProtKB">
        <authorList>
            <consortium name="WormBaseParasite"/>
        </authorList>
    </citation>
    <scope>IDENTIFICATION</scope>
</reference>
<organism evidence="1 2">
    <name type="scientific">Parascaris equorum</name>
    <name type="common">Equine roundworm</name>
    <dbReference type="NCBI Taxonomy" id="6256"/>
    <lineage>
        <taxon>Eukaryota</taxon>
        <taxon>Metazoa</taxon>
        <taxon>Ecdysozoa</taxon>
        <taxon>Nematoda</taxon>
        <taxon>Chromadorea</taxon>
        <taxon>Rhabditida</taxon>
        <taxon>Spirurina</taxon>
        <taxon>Ascaridomorpha</taxon>
        <taxon>Ascaridoidea</taxon>
        <taxon>Ascarididae</taxon>
        <taxon>Parascaris</taxon>
    </lineage>
</organism>
<keyword evidence="1" id="KW-1185">Reference proteome</keyword>
<dbReference type="AlphaFoldDB" id="A0A914RBR8"/>
<protein>
    <submittedName>
        <fullName evidence="2">Uncharacterized protein</fullName>
    </submittedName>
</protein>
<proteinExistence type="predicted"/>
<evidence type="ECO:0000313" key="2">
    <source>
        <dbReference type="WBParaSite" id="PEQ_0000373001-mRNA-1"/>
    </source>
</evidence>
<dbReference type="WBParaSite" id="PEQ_0000373001-mRNA-1">
    <property type="protein sequence ID" value="PEQ_0000373001-mRNA-1"/>
    <property type="gene ID" value="PEQ_0000373001"/>
</dbReference>
<evidence type="ECO:0000313" key="1">
    <source>
        <dbReference type="Proteomes" id="UP000887564"/>
    </source>
</evidence>
<sequence length="86" mass="9789">MRAEIRTLGLPYTSDDTQQWKMVVETKLENSRRLIILRSAVQVYSMRDTMLDLCGIVEPIADPLDIALPLLYNSGGEFYVKPAGDW</sequence>
<dbReference type="Proteomes" id="UP000887564">
    <property type="component" value="Unplaced"/>
</dbReference>
<accession>A0A914RBR8</accession>